<dbReference type="EMBL" id="CP058607">
    <property type="protein sequence ID" value="QLG72863.1"/>
    <property type="molecule type" value="Genomic_DNA"/>
</dbReference>
<feature type="compositionally biased region" description="Basic and acidic residues" evidence="1">
    <location>
        <begin position="444"/>
        <end position="455"/>
    </location>
</feature>
<feature type="transmembrane region" description="Helical" evidence="2">
    <location>
        <begin position="94"/>
        <end position="117"/>
    </location>
</feature>
<feature type="transmembrane region" description="Helical" evidence="2">
    <location>
        <begin position="141"/>
        <end position="164"/>
    </location>
</feature>
<accession>A0A7H9B301</accession>
<dbReference type="Gene3D" id="1.10.287.920">
    <property type="entry name" value="Pheromone alpha factor receptor"/>
    <property type="match status" value="1"/>
</dbReference>
<dbReference type="Proteomes" id="UP000509704">
    <property type="component" value="Chromosome 4"/>
</dbReference>
<organism evidence="3 4">
    <name type="scientific">Zygotorulaspora mrakii</name>
    <name type="common">Zygosaccharomyces mrakii</name>
    <dbReference type="NCBI Taxonomy" id="42260"/>
    <lineage>
        <taxon>Eukaryota</taxon>
        <taxon>Fungi</taxon>
        <taxon>Dikarya</taxon>
        <taxon>Ascomycota</taxon>
        <taxon>Saccharomycotina</taxon>
        <taxon>Saccharomycetes</taxon>
        <taxon>Saccharomycetales</taxon>
        <taxon>Saccharomycetaceae</taxon>
        <taxon>Zygotorulaspora</taxon>
    </lineage>
</organism>
<dbReference type="PANTHER" id="PTHR28009">
    <property type="entry name" value="PHEROMONE ALPHA FACTOR RECEPTOR"/>
    <property type="match status" value="1"/>
</dbReference>
<dbReference type="PANTHER" id="PTHR28009:SF1">
    <property type="entry name" value="PHEROMONE ALPHA FACTOR RECEPTOR"/>
    <property type="match status" value="1"/>
</dbReference>
<sequence length="469" mass="51793">MSYRLFSQDNIAATQEMMDSTLNSQAYNQSYNPNDGLLSFNSIYGDNTAVTFQYVQALVNERTSQGIVFGTRCGAAVLTLVLMWMISKSRKTPVFIINFISLSLVIVHSALYCRYLLSGYASIAYALTGFPQLVKASDLHAYAACNIVQALLVTSIETSLFFQVRVIFAGDNSKRVGLILTTLAAALGIATVVMYFYSAIAPIVSLHSDSSEVSPTFFNVSLILLASSINFTTFLLVIKLTIAVKSRRFLGLKQFDSFYILLIISFQTLMIPSILFILAYSLPEDKGTDYLIPIATLVVVLSLPLSSMWATASNKEFKSSSVSQFYPSSGGYSDGSSNYCSDSDYISSKRSIKQKLFETYPKSRAESDKQSERTYCAGGDLEKGELHELSTPISQVDGHGFTSQQETEKVNHTHPIRIVSWTNSGEQSTWPISAGKTESSEDDQSGKLDFNHDSKDEGFIETKRITLKK</sequence>
<evidence type="ECO:0000313" key="3">
    <source>
        <dbReference type="EMBL" id="QLG72863.1"/>
    </source>
</evidence>
<keyword evidence="2" id="KW-1133">Transmembrane helix</keyword>
<keyword evidence="2" id="KW-0472">Membrane</keyword>
<evidence type="ECO:0000256" key="1">
    <source>
        <dbReference type="SAM" id="MobiDB-lite"/>
    </source>
</evidence>
<feature type="compositionally biased region" description="Polar residues" evidence="1">
    <location>
        <begin position="422"/>
        <end position="431"/>
    </location>
</feature>
<dbReference type="GO" id="GO:0000750">
    <property type="term" value="P:pheromone-dependent signal transduction involved in conjugation with cellular fusion"/>
    <property type="evidence" value="ECO:0007669"/>
    <property type="project" value="TreeGrafter"/>
</dbReference>
<reference evidence="3 4" key="1">
    <citation type="submission" date="2020-07" db="EMBL/GenBank/DDBJ databases">
        <title>The yeast mating-type switching endonuclease HO is a domesticated member of an unorthodox homing genetic element family.</title>
        <authorList>
            <person name="Coughlan A.Y."/>
            <person name="Lombardi L."/>
            <person name="Braun-Galleani S."/>
            <person name="Martos A.R."/>
            <person name="Galeote V."/>
            <person name="Bigey F."/>
            <person name="Dequin S."/>
            <person name="Byrne K.P."/>
            <person name="Wolfe K.H."/>
        </authorList>
    </citation>
    <scope>NUCLEOTIDE SEQUENCE [LARGE SCALE GENOMIC DNA]</scope>
    <source>
        <strain evidence="3 4">NRRL Y-6702</strain>
    </source>
</reference>
<dbReference type="KEGG" id="zmk:HG535_0D05720"/>
<feature type="region of interest" description="Disordered" evidence="1">
    <location>
        <begin position="422"/>
        <end position="455"/>
    </location>
</feature>
<proteinExistence type="predicted"/>
<dbReference type="AlphaFoldDB" id="A0A7H9B301"/>
<keyword evidence="2" id="KW-0812">Transmembrane</keyword>
<keyword evidence="4" id="KW-1185">Reference proteome</keyword>
<feature type="transmembrane region" description="Helical" evidence="2">
    <location>
        <begin position="217"/>
        <end position="238"/>
    </location>
</feature>
<dbReference type="GO" id="GO:0004932">
    <property type="term" value="F:mating-type factor pheromone receptor activity"/>
    <property type="evidence" value="ECO:0007669"/>
    <property type="project" value="InterPro"/>
</dbReference>
<feature type="transmembrane region" description="Helical" evidence="2">
    <location>
        <begin position="176"/>
        <end position="197"/>
    </location>
</feature>
<dbReference type="CDD" id="cd14939">
    <property type="entry name" value="7tmD_STE2"/>
    <property type="match status" value="1"/>
</dbReference>
<dbReference type="InterPro" id="IPR000366">
    <property type="entry name" value="GPCR_STE2"/>
</dbReference>
<gene>
    <name evidence="3" type="ORF">HG535_0D05720</name>
</gene>
<dbReference type="GeneID" id="59236586"/>
<dbReference type="OrthoDB" id="5402633at2759"/>
<dbReference type="PRINTS" id="PR00250">
    <property type="entry name" value="GPCRSTE2"/>
</dbReference>
<feature type="transmembrane region" description="Helical" evidence="2">
    <location>
        <begin position="290"/>
        <end position="310"/>
    </location>
</feature>
<evidence type="ECO:0000256" key="2">
    <source>
        <dbReference type="SAM" id="Phobius"/>
    </source>
</evidence>
<dbReference type="InterPro" id="IPR027458">
    <property type="entry name" value="STE2_TM1-TM2_sf"/>
</dbReference>
<feature type="transmembrane region" description="Helical" evidence="2">
    <location>
        <begin position="67"/>
        <end position="87"/>
    </location>
</feature>
<evidence type="ECO:0008006" key="5">
    <source>
        <dbReference type="Google" id="ProtNLM"/>
    </source>
</evidence>
<feature type="transmembrane region" description="Helical" evidence="2">
    <location>
        <begin position="258"/>
        <end position="278"/>
    </location>
</feature>
<name>A0A7H9B301_ZYGMR</name>
<protein>
    <recommendedName>
        <fullName evidence="5">Pheromone alpha factor receptor</fullName>
    </recommendedName>
</protein>
<dbReference type="GO" id="GO:0038038">
    <property type="term" value="C:G protein-coupled receptor homodimeric complex"/>
    <property type="evidence" value="ECO:0007669"/>
    <property type="project" value="TreeGrafter"/>
</dbReference>
<evidence type="ECO:0000313" key="4">
    <source>
        <dbReference type="Proteomes" id="UP000509704"/>
    </source>
</evidence>
<dbReference type="Pfam" id="PF02116">
    <property type="entry name" value="STE2"/>
    <property type="match status" value="1"/>
</dbReference>
<dbReference type="RefSeq" id="XP_037144590.1">
    <property type="nucleotide sequence ID" value="XM_037288695.1"/>
</dbReference>